<reference evidence="2" key="3">
    <citation type="submission" date="2025-09" db="UniProtKB">
        <authorList>
            <consortium name="Ensembl"/>
        </authorList>
    </citation>
    <scope>IDENTIFICATION</scope>
</reference>
<dbReference type="InterPro" id="IPR001683">
    <property type="entry name" value="PX_dom"/>
</dbReference>
<sequence>MQEEDSRAQALYLIPRGRQASFVEMKGHSFVEDSMFRLYTVFTVVLRCGESTWSVYRRYREFTLKLRSRLRLPTLPPKKIIGSFEPEFLARRQYELGQWLDQLLTYEPLSNATNPHECDEVVPPRAWVHQAPVHCGLALCLSDTAAPLLCPRLLPGR</sequence>
<dbReference type="SUPFAM" id="SSF64268">
    <property type="entry name" value="PX domain"/>
    <property type="match status" value="1"/>
</dbReference>
<evidence type="ECO:0000313" key="3">
    <source>
        <dbReference type="Proteomes" id="UP000314982"/>
    </source>
</evidence>
<evidence type="ECO:0000259" key="1">
    <source>
        <dbReference type="PROSITE" id="PS50195"/>
    </source>
</evidence>
<name>A0A4W5LIS1_9TELE</name>
<proteinExistence type="predicted"/>
<protein>
    <recommendedName>
        <fullName evidence="1">PX domain-containing protein</fullName>
    </recommendedName>
</protein>
<keyword evidence="3" id="KW-1185">Reference proteome</keyword>
<dbReference type="Ensembl" id="ENSHHUT00000026298.1">
    <property type="protein sequence ID" value="ENSHHUP00000025305.1"/>
    <property type="gene ID" value="ENSHHUG00000015957.1"/>
</dbReference>
<evidence type="ECO:0000313" key="2">
    <source>
        <dbReference type="Ensembl" id="ENSHHUP00000025305.1"/>
    </source>
</evidence>
<dbReference type="STRING" id="62062.ENSHHUP00000025305"/>
<dbReference type="Proteomes" id="UP000314982">
    <property type="component" value="Unassembled WGS sequence"/>
</dbReference>
<reference evidence="3" key="1">
    <citation type="submission" date="2018-06" db="EMBL/GenBank/DDBJ databases">
        <title>Genome assembly of Danube salmon.</title>
        <authorList>
            <person name="Macqueen D.J."/>
            <person name="Gundappa M.K."/>
        </authorList>
    </citation>
    <scope>NUCLEOTIDE SEQUENCE [LARGE SCALE GENOMIC DNA]</scope>
</reference>
<reference evidence="2" key="2">
    <citation type="submission" date="2025-08" db="UniProtKB">
        <authorList>
            <consortium name="Ensembl"/>
        </authorList>
    </citation>
    <scope>IDENTIFICATION</scope>
</reference>
<dbReference type="Gene3D" id="3.30.1520.10">
    <property type="entry name" value="Phox-like domain"/>
    <property type="match status" value="1"/>
</dbReference>
<feature type="domain" description="PX" evidence="1">
    <location>
        <begin position="1"/>
        <end position="157"/>
    </location>
</feature>
<dbReference type="PROSITE" id="PS50195">
    <property type="entry name" value="PX"/>
    <property type="match status" value="1"/>
</dbReference>
<organism evidence="2 3">
    <name type="scientific">Hucho hucho</name>
    <name type="common">huchen</name>
    <dbReference type="NCBI Taxonomy" id="62062"/>
    <lineage>
        <taxon>Eukaryota</taxon>
        <taxon>Metazoa</taxon>
        <taxon>Chordata</taxon>
        <taxon>Craniata</taxon>
        <taxon>Vertebrata</taxon>
        <taxon>Euteleostomi</taxon>
        <taxon>Actinopterygii</taxon>
        <taxon>Neopterygii</taxon>
        <taxon>Teleostei</taxon>
        <taxon>Protacanthopterygii</taxon>
        <taxon>Salmoniformes</taxon>
        <taxon>Salmonidae</taxon>
        <taxon>Salmoninae</taxon>
        <taxon>Hucho</taxon>
    </lineage>
</organism>
<accession>A0A4W5LIS1</accession>
<dbReference type="InterPro" id="IPR036871">
    <property type="entry name" value="PX_dom_sf"/>
</dbReference>
<dbReference type="AlphaFoldDB" id="A0A4W5LIS1"/>
<dbReference type="CDD" id="cd06093">
    <property type="entry name" value="PX_domain"/>
    <property type="match status" value="1"/>
</dbReference>
<dbReference type="GO" id="GO:0035091">
    <property type="term" value="F:phosphatidylinositol binding"/>
    <property type="evidence" value="ECO:0007669"/>
    <property type="project" value="InterPro"/>
</dbReference>
<dbReference type="Pfam" id="PF00787">
    <property type="entry name" value="PX"/>
    <property type="match status" value="1"/>
</dbReference>